<evidence type="ECO:0000313" key="2">
    <source>
        <dbReference type="Proteomes" id="UP000653305"/>
    </source>
</evidence>
<name>A0A830C706_9LAMI</name>
<evidence type="ECO:0008006" key="3">
    <source>
        <dbReference type="Google" id="ProtNLM"/>
    </source>
</evidence>
<proteinExistence type="predicted"/>
<keyword evidence="2" id="KW-1185">Reference proteome</keyword>
<sequence>MVRFVLRNAQVLERMDCPHEGVDLKKKSDAIQRISLFRRGSKDVSSPSNEIVW</sequence>
<accession>A0A830C706</accession>
<organism evidence="1 2">
    <name type="scientific">Phtheirospermum japonicum</name>
    <dbReference type="NCBI Taxonomy" id="374723"/>
    <lineage>
        <taxon>Eukaryota</taxon>
        <taxon>Viridiplantae</taxon>
        <taxon>Streptophyta</taxon>
        <taxon>Embryophyta</taxon>
        <taxon>Tracheophyta</taxon>
        <taxon>Spermatophyta</taxon>
        <taxon>Magnoliopsida</taxon>
        <taxon>eudicotyledons</taxon>
        <taxon>Gunneridae</taxon>
        <taxon>Pentapetalae</taxon>
        <taxon>asterids</taxon>
        <taxon>lamiids</taxon>
        <taxon>Lamiales</taxon>
        <taxon>Orobanchaceae</taxon>
        <taxon>Orobanchaceae incertae sedis</taxon>
        <taxon>Phtheirospermum</taxon>
    </lineage>
</organism>
<evidence type="ECO:0000313" key="1">
    <source>
        <dbReference type="EMBL" id="GFP96497.1"/>
    </source>
</evidence>
<dbReference type="EMBL" id="BMAC01000441">
    <property type="protein sequence ID" value="GFP96497.1"/>
    <property type="molecule type" value="Genomic_DNA"/>
</dbReference>
<dbReference type="AlphaFoldDB" id="A0A830C706"/>
<comment type="caution">
    <text evidence="1">The sequence shown here is derived from an EMBL/GenBank/DDBJ whole genome shotgun (WGS) entry which is preliminary data.</text>
</comment>
<reference evidence="1" key="1">
    <citation type="submission" date="2020-07" db="EMBL/GenBank/DDBJ databases">
        <title>Ethylene signaling mediates host invasion by parasitic plants.</title>
        <authorList>
            <person name="Yoshida S."/>
        </authorList>
    </citation>
    <scope>NUCLEOTIDE SEQUENCE</scope>
    <source>
        <strain evidence="1">Okayama</strain>
    </source>
</reference>
<gene>
    <name evidence="1" type="ORF">PHJA_001793800</name>
</gene>
<protein>
    <recommendedName>
        <fullName evidence="3">FBD domain-containing protein</fullName>
    </recommendedName>
</protein>
<dbReference type="Proteomes" id="UP000653305">
    <property type="component" value="Unassembled WGS sequence"/>
</dbReference>
<dbReference type="OrthoDB" id="612216at2759"/>